<dbReference type="InterPro" id="IPR036942">
    <property type="entry name" value="Beta-barrel_TonB_sf"/>
</dbReference>
<proteinExistence type="inferred from homology"/>
<comment type="similarity">
    <text evidence="7">Belongs to the TonB-dependent receptor family.</text>
</comment>
<comment type="subcellular location">
    <subcellularLocation>
        <location evidence="1 7">Cell outer membrane</location>
        <topology evidence="1 7">Multi-pass membrane protein</topology>
    </subcellularLocation>
</comment>
<dbReference type="SUPFAM" id="SSF49464">
    <property type="entry name" value="Carboxypeptidase regulatory domain-like"/>
    <property type="match status" value="1"/>
</dbReference>
<dbReference type="FunFam" id="2.60.40.1120:FF:000003">
    <property type="entry name" value="Outer membrane protein Omp121"/>
    <property type="match status" value="1"/>
</dbReference>
<reference evidence="11 12" key="1">
    <citation type="submission" date="2019-07" db="EMBL/GenBank/DDBJ databases">
        <title>Whole genome shotgun sequence of Adhaeribacter aerolatus NBRC 106133.</title>
        <authorList>
            <person name="Hosoyama A."/>
            <person name="Uohara A."/>
            <person name="Ohji S."/>
            <person name="Ichikawa N."/>
        </authorList>
    </citation>
    <scope>NUCLEOTIDE SEQUENCE [LARGE SCALE GENOMIC DNA]</scope>
    <source>
        <strain evidence="11 12">NBRC 106133</strain>
    </source>
</reference>
<evidence type="ECO:0000256" key="4">
    <source>
        <dbReference type="ARBA" id="ARBA00022692"/>
    </source>
</evidence>
<dbReference type="Proteomes" id="UP000321532">
    <property type="component" value="Unassembled WGS sequence"/>
</dbReference>
<gene>
    <name evidence="11" type="ORF">AAE02nite_04690</name>
</gene>
<feature type="compositionally biased region" description="Basic and acidic residues" evidence="8">
    <location>
        <begin position="875"/>
        <end position="901"/>
    </location>
</feature>
<organism evidence="11 12">
    <name type="scientific">Adhaeribacter aerolatus</name>
    <dbReference type="NCBI Taxonomy" id="670289"/>
    <lineage>
        <taxon>Bacteria</taxon>
        <taxon>Pseudomonadati</taxon>
        <taxon>Bacteroidota</taxon>
        <taxon>Cytophagia</taxon>
        <taxon>Cytophagales</taxon>
        <taxon>Hymenobacteraceae</taxon>
        <taxon>Adhaeribacter</taxon>
    </lineage>
</organism>
<keyword evidence="12" id="KW-1185">Reference proteome</keyword>
<keyword evidence="6 7" id="KW-0998">Cell outer membrane</keyword>
<dbReference type="InterPro" id="IPR037066">
    <property type="entry name" value="Plug_dom_sf"/>
</dbReference>
<dbReference type="NCBIfam" id="TIGR04057">
    <property type="entry name" value="SusC_RagA_signa"/>
    <property type="match status" value="1"/>
</dbReference>
<evidence type="ECO:0000259" key="10">
    <source>
        <dbReference type="Pfam" id="PF07715"/>
    </source>
</evidence>
<feature type="region of interest" description="Disordered" evidence="8">
    <location>
        <begin position="873"/>
        <end position="901"/>
    </location>
</feature>
<keyword evidence="9" id="KW-0732">Signal</keyword>
<dbReference type="NCBIfam" id="TIGR04056">
    <property type="entry name" value="OMP_RagA_SusC"/>
    <property type="match status" value="1"/>
</dbReference>
<dbReference type="Gene3D" id="2.60.40.1120">
    <property type="entry name" value="Carboxypeptidase-like, regulatory domain"/>
    <property type="match status" value="1"/>
</dbReference>
<dbReference type="Pfam" id="PF07715">
    <property type="entry name" value="Plug"/>
    <property type="match status" value="1"/>
</dbReference>
<dbReference type="Pfam" id="PF13715">
    <property type="entry name" value="CarbopepD_reg_2"/>
    <property type="match status" value="1"/>
</dbReference>
<feature type="chain" id="PRO_5021986215" evidence="9">
    <location>
        <begin position="30"/>
        <end position="1057"/>
    </location>
</feature>
<evidence type="ECO:0000256" key="3">
    <source>
        <dbReference type="ARBA" id="ARBA00022452"/>
    </source>
</evidence>
<evidence type="ECO:0000256" key="6">
    <source>
        <dbReference type="ARBA" id="ARBA00023237"/>
    </source>
</evidence>
<dbReference type="PROSITE" id="PS52016">
    <property type="entry name" value="TONB_DEPENDENT_REC_3"/>
    <property type="match status" value="1"/>
</dbReference>
<dbReference type="SUPFAM" id="SSF56935">
    <property type="entry name" value="Porins"/>
    <property type="match status" value="1"/>
</dbReference>
<dbReference type="InterPro" id="IPR023996">
    <property type="entry name" value="TonB-dep_OMP_SusC/RagA"/>
</dbReference>
<evidence type="ECO:0000256" key="1">
    <source>
        <dbReference type="ARBA" id="ARBA00004571"/>
    </source>
</evidence>
<protein>
    <submittedName>
        <fullName evidence="11">SusC/RagA family TonB-linked outer membrane protein</fullName>
    </submittedName>
</protein>
<dbReference type="RefSeq" id="WP_146894848.1">
    <property type="nucleotide sequence ID" value="NZ_BJYS01000002.1"/>
</dbReference>
<dbReference type="InterPro" id="IPR039426">
    <property type="entry name" value="TonB-dep_rcpt-like"/>
</dbReference>
<evidence type="ECO:0000256" key="9">
    <source>
        <dbReference type="SAM" id="SignalP"/>
    </source>
</evidence>
<keyword evidence="2 7" id="KW-0813">Transport</keyword>
<dbReference type="InterPro" id="IPR012910">
    <property type="entry name" value="Plug_dom"/>
</dbReference>
<evidence type="ECO:0000256" key="8">
    <source>
        <dbReference type="SAM" id="MobiDB-lite"/>
    </source>
</evidence>
<dbReference type="FunFam" id="2.170.130.10:FF:000003">
    <property type="entry name" value="SusC/RagA family TonB-linked outer membrane protein"/>
    <property type="match status" value="1"/>
</dbReference>
<evidence type="ECO:0000256" key="5">
    <source>
        <dbReference type="ARBA" id="ARBA00023136"/>
    </source>
</evidence>
<keyword evidence="4 7" id="KW-0812">Transmembrane</keyword>
<dbReference type="InterPro" id="IPR008969">
    <property type="entry name" value="CarboxyPept-like_regulatory"/>
</dbReference>
<evidence type="ECO:0000256" key="7">
    <source>
        <dbReference type="PROSITE-ProRule" id="PRU01360"/>
    </source>
</evidence>
<dbReference type="Gene3D" id="2.40.170.20">
    <property type="entry name" value="TonB-dependent receptor, beta-barrel domain"/>
    <property type="match status" value="1"/>
</dbReference>
<keyword evidence="3 7" id="KW-1134">Transmembrane beta strand</keyword>
<keyword evidence="5 7" id="KW-0472">Membrane</keyword>
<feature type="domain" description="TonB-dependent receptor plug" evidence="10">
    <location>
        <begin position="153"/>
        <end position="260"/>
    </location>
</feature>
<sequence>MQKTSTPRLGKFSLATALVCLCLSGAAQTQTNPAIAMTLARSASTATAPSSTVISPVLPVMDIRGKVTDEKGEPLPGVTVVVKGTTNGTATGVDGTYSLSLPEAAGTLVFSYIGYGTREVPFTSGQTTVNVTLQIDAKALEEVVVVGYGTQKKANVTGAVSSVKIDEQTASRAVPNVSSGLAGLVPGLAATQSSGMAGRNSSNLIIRGLGTVNNANPLVVVDGMPDVDINRIDMNDVESISVLKDAASASVYGSRAANGVILITTKSGKGKKATINFTSTNALEKPIKAYDFMSDYPRALTLHQRAAAVSQLPINSNFKDGTIDQWMALGMIDPLKYPNTDWWDIIMRDGFIQRHNLSASGGNEQSNFYISVGLLDQKGLQINNDYKQYNTRINYDYKVRKNMNVGVKLNGNTSNFTYALEDGFTDDNSTNTAGFDMQYAIAGIMPYDPVTGYYGGVMAYGEDPQAYNPYTVYVNNLTRQNRQEANGSIYYDWSPIKGLTARVDYSLNYNNQFRWNANMPNHAYNFQQGAFGSRVYVGQNAGVSNNTSTGHKTMLTGRLTYNTTIAKNHEISALAVYSEEYWYGRSQSSSRNDRLHPSLHEIDAALTDIQSTGGNSSAEGLQSYIGRVNYTAFDKYLLEANFRYDGSSKFLPGSQFGFFPSVAVGWRFLEEGFINSFASRYLSNGKLRMSYGSLGNNSGVGRYEQQQTLDANNYMIGGGIAKGFVYSQMVNPNLSWENTSVFNVGLDLGFANNRLSAEIDYYDRLTTGMNRPSDLSILLTGAYNAPRRNIGNLRNRGIEGNLTWSDKLGEINYAVNLNASYNATVLEEWNEFLGRGYTFLNMPYHFLYTYEDMGIAQTWQDVYNATPQGASPGDILRKDLNGDGRIDGNDRSADPKVQRDRPTTNFALNSNFSWKGFDLAIFFQGAAGRKDYWITNYNNVNFGTQRYASTWDHWDNPWNLENRNGEWPRLAGNANREETTFWLDDMSYVRLKNLQLGYRIPATLLSKAGVGSLRIFASAENLATFTKYRGLDPDRGGNRNDMYPIVKSYSLGVNLSL</sequence>
<comment type="caution">
    <text evidence="11">The sequence shown here is derived from an EMBL/GenBank/DDBJ whole genome shotgun (WGS) entry which is preliminary data.</text>
</comment>
<evidence type="ECO:0000313" key="11">
    <source>
        <dbReference type="EMBL" id="GEO02805.1"/>
    </source>
</evidence>
<dbReference type="Gene3D" id="2.170.130.10">
    <property type="entry name" value="TonB-dependent receptor, plug domain"/>
    <property type="match status" value="1"/>
</dbReference>
<name>A0A512ASV5_9BACT</name>
<dbReference type="GO" id="GO:0009279">
    <property type="term" value="C:cell outer membrane"/>
    <property type="evidence" value="ECO:0007669"/>
    <property type="project" value="UniProtKB-SubCell"/>
</dbReference>
<dbReference type="InterPro" id="IPR023997">
    <property type="entry name" value="TonB-dep_OMP_SusC/RagA_CS"/>
</dbReference>
<dbReference type="OrthoDB" id="899266at2"/>
<feature type="signal peptide" evidence="9">
    <location>
        <begin position="1"/>
        <end position="29"/>
    </location>
</feature>
<evidence type="ECO:0000313" key="12">
    <source>
        <dbReference type="Proteomes" id="UP000321532"/>
    </source>
</evidence>
<accession>A0A512ASV5</accession>
<dbReference type="AlphaFoldDB" id="A0A512ASV5"/>
<evidence type="ECO:0000256" key="2">
    <source>
        <dbReference type="ARBA" id="ARBA00022448"/>
    </source>
</evidence>
<dbReference type="EMBL" id="BJYS01000002">
    <property type="protein sequence ID" value="GEO02805.1"/>
    <property type="molecule type" value="Genomic_DNA"/>
</dbReference>